<keyword evidence="3" id="KW-0645">Protease</keyword>
<keyword evidence="4" id="KW-1185">Reference proteome</keyword>
<feature type="active site" description="Proton donor/acceptor" evidence="1">
    <location>
        <position position="329"/>
    </location>
</feature>
<dbReference type="Gene3D" id="3.40.630.10">
    <property type="entry name" value="Zn peptidases"/>
    <property type="match status" value="1"/>
</dbReference>
<dbReference type="AlphaFoldDB" id="A0A1I2I9Q3"/>
<dbReference type="OrthoDB" id="9758209at2"/>
<accession>A0A1I2I9Q3</accession>
<dbReference type="EMBL" id="FONY01000030">
    <property type="protein sequence ID" value="SFF38975.1"/>
    <property type="molecule type" value="Genomic_DNA"/>
</dbReference>
<dbReference type="InterPro" id="IPR000834">
    <property type="entry name" value="Peptidase_M14"/>
</dbReference>
<gene>
    <name evidence="3" type="ORF">SAMN04488541_103018</name>
</gene>
<dbReference type="RefSeq" id="WP_091548378.1">
    <property type="nucleotide sequence ID" value="NZ_FONY01000030.1"/>
</dbReference>
<keyword evidence="3" id="KW-0121">Carboxypeptidase</keyword>
<dbReference type="GO" id="GO:0008270">
    <property type="term" value="F:zinc ion binding"/>
    <property type="evidence" value="ECO:0007669"/>
    <property type="project" value="InterPro"/>
</dbReference>
<dbReference type="CDD" id="cd06238">
    <property type="entry name" value="M14-like"/>
    <property type="match status" value="1"/>
</dbReference>
<dbReference type="SUPFAM" id="SSF53187">
    <property type="entry name" value="Zn-dependent exopeptidases"/>
    <property type="match status" value="1"/>
</dbReference>
<sequence>MRKKITFILIVFCFTSITAYSQELKYYLPDSITYNPAIPTPESVIGHKVGQWHITHDKLVYYMRELAKSSDRIKIEQTGKTYEDRPQLLLTITSPKNHANLEQIRQQHLDLCNPAKSASLNIDNMPVVIWQGYSIHGNEPSGSNAALLYAYYLAAAQGRQIEEALENTIILLDPSFNPDGLNRFAHWANMHKSKHLVTDPQSREFSEVWPGGRFNHYWFDLNRDWLPAQHLESQNRLKKFHEWKPNVLTDHHEMGSNSTFFFQPGVPSRTNPLTPAKNQELTGKIGKFHAAFLDRIGSLYYTKEGFDDFYYGKGSTYPDIQGAVGILFEQGSSRGHAQETIHGVLTFPFTIRNQFTTSLSTLEAAKNLRKELLNYQRESFQTAVQQANASPIKGYIVGDRNDRAKTYHFLEMLERHQIEIYELKGKITVDNQEFESGSAFIIPTNQPQYRLITTIFQKELKFKDSLFYDVSAWTMPLAFNLPYAELKSLNNTILGNKLSQAIFPMGEVVGGRSEYAYLFEWDEYYAPKMLYAVLNSGLIAKVATDPFEIVTANGNMKFDYGTIMIPAKNQAKSEDEIYQLIENQAKTNGIKAYAVKTGLVSDGIDLGSNSFSILEAPKVAMLVGAGVAASDAGEIWHLADQRFGLPITMIDVNNFNGANIDKYNTLIMVSGSYGSVNKDKIKNWVQNGGSLVLFETAIEWGANGLVNINLKKSKADSLKVASYADLENNLGAQEMGGSIFQAKVDLTHPLLYGYNTSNLSFFKANSVYMQRNSNPYSTPAQYTANPLQSGYISKANAEMMRNVAAINVNALGRGRVISIDNDLNFRAFWFGGTKLFMNTLFFGKVIDARSAR</sequence>
<dbReference type="InterPro" id="IPR029062">
    <property type="entry name" value="Class_I_gatase-like"/>
</dbReference>
<name>A0A1I2I9Q3_9BACT</name>
<dbReference type="STRING" id="1003.SAMN04488541_103018"/>
<reference evidence="3 4" key="1">
    <citation type="submission" date="2016-10" db="EMBL/GenBank/DDBJ databases">
        <authorList>
            <person name="de Groot N.N."/>
        </authorList>
    </citation>
    <scope>NUCLEOTIDE SEQUENCE [LARGE SCALE GENOMIC DNA]</scope>
    <source>
        <strain>GEY</strain>
        <strain evidence="4">DSM 9560</strain>
    </source>
</reference>
<feature type="domain" description="Peptidase M14" evidence="2">
    <location>
        <begin position="52"/>
        <end position="351"/>
    </location>
</feature>
<dbReference type="GO" id="GO:0004181">
    <property type="term" value="F:metallocarboxypeptidase activity"/>
    <property type="evidence" value="ECO:0007669"/>
    <property type="project" value="InterPro"/>
</dbReference>
<keyword evidence="3" id="KW-0378">Hydrolase</keyword>
<dbReference type="PROSITE" id="PS52035">
    <property type="entry name" value="PEPTIDASE_M14"/>
    <property type="match status" value="1"/>
</dbReference>
<comment type="similarity">
    <text evidence="1">Belongs to the peptidase M14 family.</text>
</comment>
<evidence type="ECO:0000256" key="1">
    <source>
        <dbReference type="PROSITE-ProRule" id="PRU01379"/>
    </source>
</evidence>
<dbReference type="SUPFAM" id="SSF52317">
    <property type="entry name" value="Class I glutamine amidotransferase-like"/>
    <property type="match status" value="1"/>
</dbReference>
<dbReference type="Proteomes" id="UP000199513">
    <property type="component" value="Unassembled WGS sequence"/>
</dbReference>
<organism evidence="3 4">
    <name type="scientific">Thermoflexibacter ruber</name>
    <dbReference type="NCBI Taxonomy" id="1003"/>
    <lineage>
        <taxon>Bacteria</taxon>
        <taxon>Pseudomonadati</taxon>
        <taxon>Bacteroidota</taxon>
        <taxon>Cytophagia</taxon>
        <taxon>Cytophagales</taxon>
        <taxon>Thermoflexibacteraceae</taxon>
        <taxon>Thermoflexibacter</taxon>
    </lineage>
</organism>
<evidence type="ECO:0000259" key="2">
    <source>
        <dbReference type="PROSITE" id="PS52035"/>
    </source>
</evidence>
<evidence type="ECO:0000313" key="3">
    <source>
        <dbReference type="EMBL" id="SFF38975.1"/>
    </source>
</evidence>
<dbReference type="GO" id="GO:0006508">
    <property type="term" value="P:proteolysis"/>
    <property type="evidence" value="ECO:0007669"/>
    <property type="project" value="InterPro"/>
</dbReference>
<protein>
    <submittedName>
        <fullName evidence="3">Zinc carboxypeptidase</fullName>
    </submittedName>
</protein>
<evidence type="ECO:0000313" key="4">
    <source>
        <dbReference type="Proteomes" id="UP000199513"/>
    </source>
</evidence>
<proteinExistence type="inferred from homology"/>
<dbReference type="Pfam" id="PF00246">
    <property type="entry name" value="Peptidase_M14"/>
    <property type="match status" value="1"/>
</dbReference>